<keyword evidence="3" id="KW-1185">Reference proteome</keyword>
<feature type="region of interest" description="Disordered" evidence="1">
    <location>
        <begin position="128"/>
        <end position="148"/>
    </location>
</feature>
<evidence type="ECO:0000313" key="3">
    <source>
        <dbReference type="Proteomes" id="UP001215598"/>
    </source>
</evidence>
<protein>
    <submittedName>
        <fullName evidence="2">Uncharacterized protein</fullName>
    </submittedName>
</protein>
<proteinExistence type="predicted"/>
<evidence type="ECO:0000313" key="2">
    <source>
        <dbReference type="EMBL" id="KAJ7775384.1"/>
    </source>
</evidence>
<accession>A0AAD7JZU9</accession>
<dbReference type="EMBL" id="JARKIB010000010">
    <property type="protein sequence ID" value="KAJ7775384.1"/>
    <property type="molecule type" value="Genomic_DNA"/>
</dbReference>
<comment type="caution">
    <text evidence="2">The sequence shown here is derived from an EMBL/GenBank/DDBJ whole genome shotgun (WGS) entry which is preliminary data.</text>
</comment>
<dbReference type="AlphaFoldDB" id="A0AAD7JZU9"/>
<gene>
    <name evidence="2" type="ORF">B0H16DRAFT_1712969</name>
</gene>
<name>A0AAD7JZU9_9AGAR</name>
<sequence>MPRCCSIPLWADIKTLDDNPSVLPVSPVAAAASRFGPGTLPLPHVPAASHPTLSTPAAAVNPTAAPLPVAPNGAQPLRRVEMVDWHETLSIVTVHTYILTTLPTPFPRLPQSFPPSFSTFPTPYRARRPSPTVAVEHGPRPSLDTSTACSSRHACRRGLRRFPTSPLYHLMCYPSPVPNTLSPFQCLLLTAL</sequence>
<organism evidence="2 3">
    <name type="scientific">Mycena metata</name>
    <dbReference type="NCBI Taxonomy" id="1033252"/>
    <lineage>
        <taxon>Eukaryota</taxon>
        <taxon>Fungi</taxon>
        <taxon>Dikarya</taxon>
        <taxon>Basidiomycota</taxon>
        <taxon>Agaricomycotina</taxon>
        <taxon>Agaricomycetes</taxon>
        <taxon>Agaricomycetidae</taxon>
        <taxon>Agaricales</taxon>
        <taxon>Marasmiineae</taxon>
        <taxon>Mycenaceae</taxon>
        <taxon>Mycena</taxon>
    </lineage>
</organism>
<dbReference type="Proteomes" id="UP001215598">
    <property type="component" value="Unassembled WGS sequence"/>
</dbReference>
<reference evidence="2" key="1">
    <citation type="submission" date="2023-03" db="EMBL/GenBank/DDBJ databases">
        <title>Massive genome expansion in bonnet fungi (Mycena s.s.) driven by repeated elements and novel gene families across ecological guilds.</title>
        <authorList>
            <consortium name="Lawrence Berkeley National Laboratory"/>
            <person name="Harder C.B."/>
            <person name="Miyauchi S."/>
            <person name="Viragh M."/>
            <person name="Kuo A."/>
            <person name="Thoen E."/>
            <person name="Andreopoulos B."/>
            <person name="Lu D."/>
            <person name="Skrede I."/>
            <person name="Drula E."/>
            <person name="Henrissat B."/>
            <person name="Morin E."/>
            <person name="Kohler A."/>
            <person name="Barry K."/>
            <person name="LaButti K."/>
            <person name="Morin E."/>
            <person name="Salamov A."/>
            <person name="Lipzen A."/>
            <person name="Mereny Z."/>
            <person name="Hegedus B."/>
            <person name="Baldrian P."/>
            <person name="Stursova M."/>
            <person name="Weitz H."/>
            <person name="Taylor A."/>
            <person name="Grigoriev I.V."/>
            <person name="Nagy L.G."/>
            <person name="Martin F."/>
            <person name="Kauserud H."/>
        </authorList>
    </citation>
    <scope>NUCLEOTIDE SEQUENCE</scope>
    <source>
        <strain evidence="2">CBHHK182m</strain>
    </source>
</reference>
<evidence type="ECO:0000256" key="1">
    <source>
        <dbReference type="SAM" id="MobiDB-lite"/>
    </source>
</evidence>